<dbReference type="eggNOG" id="ENOG50327N8">
    <property type="taxonomic scope" value="Bacteria"/>
</dbReference>
<accession>C1F802</accession>
<reference evidence="2 3" key="1">
    <citation type="journal article" date="2009" name="Appl. Environ. Microbiol.">
        <title>Three genomes from the phylum Acidobacteria provide insight into the lifestyles of these microorganisms in soils.</title>
        <authorList>
            <person name="Ward N.L."/>
            <person name="Challacombe J.F."/>
            <person name="Janssen P.H."/>
            <person name="Henrissat B."/>
            <person name="Coutinho P.M."/>
            <person name="Wu M."/>
            <person name="Xie G."/>
            <person name="Haft D.H."/>
            <person name="Sait M."/>
            <person name="Badger J."/>
            <person name="Barabote R.D."/>
            <person name="Bradley B."/>
            <person name="Brettin T.S."/>
            <person name="Brinkac L.M."/>
            <person name="Bruce D."/>
            <person name="Creasy T."/>
            <person name="Daugherty S.C."/>
            <person name="Davidsen T.M."/>
            <person name="DeBoy R.T."/>
            <person name="Detter J.C."/>
            <person name="Dodson R.J."/>
            <person name="Durkin A.S."/>
            <person name="Ganapathy A."/>
            <person name="Gwinn-Giglio M."/>
            <person name="Han C.S."/>
            <person name="Khouri H."/>
            <person name="Kiss H."/>
            <person name="Kothari S.P."/>
            <person name="Madupu R."/>
            <person name="Nelson K.E."/>
            <person name="Nelson W.C."/>
            <person name="Paulsen I."/>
            <person name="Penn K."/>
            <person name="Ren Q."/>
            <person name="Rosovitz M.J."/>
            <person name="Selengut J.D."/>
            <person name="Shrivastava S."/>
            <person name="Sullivan S.A."/>
            <person name="Tapia R."/>
            <person name="Thompson L.S."/>
            <person name="Watkins K.L."/>
            <person name="Yang Q."/>
            <person name="Yu C."/>
            <person name="Zafar N."/>
            <person name="Zhou L."/>
            <person name="Kuske C.R."/>
        </authorList>
    </citation>
    <scope>NUCLEOTIDE SEQUENCE [LARGE SCALE GENOMIC DNA]</scope>
    <source>
        <strain evidence="3">ATCC 51196 / DSM 11244 / BCRC 80197 / JCM 7670 / NBRC 15755 / NCIMB 13165 / 161</strain>
    </source>
</reference>
<dbReference type="KEGG" id="aca:ACP_0046"/>
<dbReference type="HOGENOM" id="CLU_057683_0_0_0"/>
<evidence type="ECO:0000256" key="1">
    <source>
        <dbReference type="SAM" id="Phobius"/>
    </source>
</evidence>
<keyword evidence="1" id="KW-0812">Transmembrane</keyword>
<feature type="transmembrane region" description="Helical" evidence="1">
    <location>
        <begin position="208"/>
        <end position="229"/>
    </location>
</feature>
<protein>
    <submittedName>
        <fullName evidence="2">O-antigen polymerase</fullName>
    </submittedName>
</protein>
<feature type="transmembrane region" description="Helical" evidence="1">
    <location>
        <begin position="353"/>
        <end position="373"/>
    </location>
</feature>
<dbReference type="EMBL" id="CP001472">
    <property type="protein sequence ID" value="ACO31830.1"/>
    <property type="molecule type" value="Genomic_DNA"/>
</dbReference>
<keyword evidence="1" id="KW-1133">Transmembrane helix</keyword>
<feature type="transmembrane region" description="Helical" evidence="1">
    <location>
        <begin position="322"/>
        <end position="341"/>
    </location>
</feature>
<keyword evidence="1" id="KW-0472">Membrane</keyword>
<dbReference type="AlphaFoldDB" id="C1F802"/>
<evidence type="ECO:0000313" key="2">
    <source>
        <dbReference type="EMBL" id="ACO31830.1"/>
    </source>
</evidence>
<proteinExistence type="predicted"/>
<feature type="transmembrane region" description="Helical" evidence="1">
    <location>
        <begin position="101"/>
        <end position="122"/>
    </location>
</feature>
<keyword evidence="3" id="KW-1185">Reference proteome</keyword>
<feature type="transmembrane region" description="Helical" evidence="1">
    <location>
        <begin position="28"/>
        <end position="50"/>
    </location>
</feature>
<dbReference type="OrthoDB" id="117805at2"/>
<dbReference type="Proteomes" id="UP000002207">
    <property type="component" value="Chromosome"/>
</dbReference>
<dbReference type="InParanoid" id="C1F802"/>
<dbReference type="RefSeq" id="WP_012680456.1">
    <property type="nucleotide sequence ID" value="NC_012483.1"/>
</dbReference>
<evidence type="ECO:0000313" key="3">
    <source>
        <dbReference type="Proteomes" id="UP000002207"/>
    </source>
</evidence>
<gene>
    <name evidence="2" type="ordered locus">ACP_0046</name>
</gene>
<name>C1F802_ACIC5</name>
<feature type="transmembrane region" description="Helical" evidence="1">
    <location>
        <begin position="134"/>
        <end position="155"/>
    </location>
</feature>
<sequence>MLAVAVYLAVIFCGYLLVSRKDRSLLHWMTPSVALSVPALFLFPTLYTMMFGTESSTYARQYTLAAETAQLVVPALVYRWIKTPAIGCRGKRPEVRIGHWLVLFFAIAVFLPVLIQFHAYLLDPREIYLKTRRGFGITFFGSAMLLNIAGALFFFRKEKNRIADVLFWLLVVALSLEHGSKGELVQFVWFWILFRVYVDDRPFRLGEAVRFIAVGGALACTAFVFLGIAEPGDIIQGFAKYADYNRTAALVIDDPDHPVYFGLITVENEIYSRIPRAIFPSKPTVYGSYILTRRYFPASAWRDVGSPDFGVGIQYADFGPFAIVYIAMFAAFGGWATSCVVRRIRTDPNPGNLLLLAFFSGIQLIPLGAGYLLPESLVLAFGVQAVLRLPKFRLLPRIRPSLSEASVDASRDRLHT</sequence>
<organism evidence="2 3">
    <name type="scientific">Acidobacterium capsulatum (strain ATCC 51196 / DSM 11244 / BCRC 80197 / JCM 7670 / NBRC 15755 / NCIMB 13165 / 161)</name>
    <dbReference type="NCBI Taxonomy" id="240015"/>
    <lineage>
        <taxon>Bacteria</taxon>
        <taxon>Pseudomonadati</taxon>
        <taxon>Acidobacteriota</taxon>
        <taxon>Terriglobia</taxon>
        <taxon>Terriglobales</taxon>
        <taxon>Acidobacteriaceae</taxon>
        <taxon>Acidobacterium</taxon>
    </lineage>
</organism>